<organism evidence="1 2">
    <name type="scientific">Bosea caraganae</name>
    <dbReference type="NCBI Taxonomy" id="2763117"/>
    <lineage>
        <taxon>Bacteria</taxon>
        <taxon>Pseudomonadati</taxon>
        <taxon>Pseudomonadota</taxon>
        <taxon>Alphaproteobacteria</taxon>
        <taxon>Hyphomicrobiales</taxon>
        <taxon>Boseaceae</taxon>
        <taxon>Bosea</taxon>
    </lineage>
</organism>
<proteinExistence type="predicted"/>
<dbReference type="Proteomes" id="UP000255207">
    <property type="component" value="Unassembled WGS sequence"/>
</dbReference>
<dbReference type="AlphaFoldDB" id="A0A370L8T3"/>
<name>A0A370L8T3_9HYPH</name>
<gene>
    <name evidence="1" type="ORF">DWE98_10120</name>
</gene>
<evidence type="ECO:0000313" key="1">
    <source>
        <dbReference type="EMBL" id="RDJ26182.1"/>
    </source>
</evidence>
<dbReference type="OrthoDB" id="8146243at2"/>
<sequence length="376" mass="39816">MSATEDEIISIGLPYFRVVQPKTSTAAFSESSYLRLGSYIVGAAEEDSLLTGLKTTTSTVSETNKSAIDQAGDAIKNEKGDPAKDFNATSQSTKVYTTTPSAPILSSNNGALIYTDSDLQMNVLGAALQKYGKGNNVEVTTADAAYNVKAGKYDLSAANGVFIKGGTKDAPANIELTAGGYIKQTAYGDLDEVTYGITTKRFHGIANDFFMGLKNNFFFGLETSVKLAGMISIIMSAEASFRLSTRFSLTVSKDLNISLGGVLNIFVGEKMDIIVGGDLKGVIGTSVKIVMGPDTKMATNDTKILTATDIKMAPVGDLKKVGVNLTVCEFDLKVEMAAIKGGEMAAQKKTMQSTVTTLATEFGSAYFTTKTINIYG</sequence>
<comment type="caution">
    <text evidence="1">The sequence shown here is derived from an EMBL/GenBank/DDBJ whole genome shotgun (WGS) entry which is preliminary data.</text>
</comment>
<dbReference type="EMBL" id="QQTP01000004">
    <property type="protein sequence ID" value="RDJ26182.1"/>
    <property type="molecule type" value="Genomic_DNA"/>
</dbReference>
<reference evidence="2" key="1">
    <citation type="submission" date="2018-07" db="EMBL/GenBank/DDBJ databases">
        <authorList>
            <person name="Safronova V.I."/>
            <person name="Chirak E.R."/>
            <person name="Sazanova A.L."/>
        </authorList>
    </citation>
    <scope>NUCLEOTIDE SEQUENCE [LARGE SCALE GENOMIC DNA]</scope>
    <source>
        <strain evidence="2">RCAM04685</strain>
    </source>
</reference>
<evidence type="ECO:0000313" key="2">
    <source>
        <dbReference type="Proteomes" id="UP000255207"/>
    </source>
</evidence>
<keyword evidence="2" id="KW-1185">Reference proteome</keyword>
<protein>
    <submittedName>
        <fullName evidence="1">Uncharacterized protein</fullName>
    </submittedName>
</protein>
<dbReference type="RefSeq" id="WP_114829071.1">
    <property type="nucleotide sequence ID" value="NZ_QQTO01000022.1"/>
</dbReference>
<accession>A0A370L8T3</accession>